<dbReference type="AlphaFoldDB" id="A0A9D5C2S7"/>
<dbReference type="InterPro" id="IPR001283">
    <property type="entry name" value="CRISP-related"/>
</dbReference>
<evidence type="ECO:0000256" key="6">
    <source>
        <dbReference type="SAM" id="Phobius"/>
    </source>
</evidence>
<evidence type="ECO:0000259" key="7">
    <source>
        <dbReference type="SMART" id="SM00198"/>
    </source>
</evidence>
<gene>
    <name evidence="8" type="ORF">J5N97_026744</name>
</gene>
<sequence>MMKSYGDKLEKEKSDDTSSMGITVIVKERRLRVAIAIPMVFSLLWSHWRTLFVSKSKRMKSFASKFLVLVFSVSIFMNCGSSTMALSLMNSSINIESIKPAITISQFITSHNAARRVIGVPPLSWDSKLATFARVYANQRRKDCLLIHSPGEYRYAYGENIFWGKGRRWIATDVVASWVAEKQWYHYNTNSCSGPDCTHYTQIVWRTTKRVGCAKIVCDSGDSFAVCEYYPPGNYIGARPYIQPDKKP</sequence>
<keyword evidence="4" id="KW-1015">Disulfide bond</keyword>
<keyword evidence="5" id="KW-0568">Pathogenesis-related protein</keyword>
<dbReference type="Gene3D" id="3.40.33.10">
    <property type="entry name" value="CAP"/>
    <property type="match status" value="1"/>
</dbReference>
<evidence type="ECO:0000256" key="2">
    <source>
        <dbReference type="ARBA" id="ARBA00009923"/>
    </source>
</evidence>
<keyword evidence="3" id="KW-0732">Signal</keyword>
<comment type="caution">
    <text evidence="8">The sequence shown here is derived from an EMBL/GenBank/DDBJ whole genome shotgun (WGS) entry which is preliminary data.</text>
</comment>
<dbReference type="InterPro" id="IPR002413">
    <property type="entry name" value="V5_allergen-like"/>
</dbReference>
<evidence type="ECO:0000313" key="8">
    <source>
        <dbReference type="EMBL" id="KAJ0965606.1"/>
    </source>
</evidence>
<evidence type="ECO:0000256" key="3">
    <source>
        <dbReference type="ARBA" id="ARBA00022729"/>
    </source>
</evidence>
<evidence type="ECO:0000256" key="4">
    <source>
        <dbReference type="ARBA" id="ARBA00023157"/>
    </source>
</evidence>
<keyword evidence="6" id="KW-0812">Transmembrane</keyword>
<reference evidence="8" key="2">
    <citation type="journal article" date="2022" name="Hortic Res">
        <title>The genome of Dioscorea zingiberensis sheds light on the biosynthesis, origin and evolution of the medicinally important diosgenin saponins.</title>
        <authorList>
            <person name="Li Y."/>
            <person name="Tan C."/>
            <person name="Li Z."/>
            <person name="Guo J."/>
            <person name="Li S."/>
            <person name="Chen X."/>
            <person name="Wang C."/>
            <person name="Dai X."/>
            <person name="Yang H."/>
            <person name="Song W."/>
            <person name="Hou L."/>
            <person name="Xu J."/>
            <person name="Tong Z."/>
            <person name="Xu A."/>
            <person name="Yuan X."/>
            <person name="Wang W."/>
            <person name="Yang Q."/>
            <person name="Chen L."/>
            <person name="Sun Z."/>
            <person name="Wang K."/>
            <person name="Pan B."/>
            <person name="Chen J."/>
            <person name="Bao Y."/>
            <person name="Liu F."/>
            <person name="Qi X."/>
            <person name="Gang D.R."/>
            <person name="Wen J."/>
            <person name="Li J."/>
        </authorList>
    </citation>
    <scope>NUCLEOTIDE SEQUENCE</scope>
    <source>
        <strain evidence="8">Dzin_1.0</strain>
    </source>
</reference>
<dbReference type="GO" id="GO:0098542">
    <property type="term" value="P:defense response to other organism"/>
    <property type="evidence" value="ECO:0007669"/>
    <property type="project" value="UniProtKB-ARBA"/>
</dbReference>
<dbReference type="PRINTS" id="PR00837">
    <property type="entry name" value="V5TPXLIKE"/>
</dbReference>
<dbReference type="EMBL" id="JAGGNH010000008">
    <property type="protein sequence ID" value="KAJ0965606.1"/>
    <property type="molecule type" value="Genomic_DNA"/>
</dbReference>
<reference evidence="8" key="1">
    <citation type="submission" date="2021-03" db="EMBL/GenBank/DDBJ databases">
        <authorList>
            <person name="Li Z."/>
            <person name="Yang C."/>
        </authorList>
    </citation>
    <scope>NUCLEOTIDE SEQUENCE</scope>
    <source>
        <strain evidence="8">Dzin_1.0</strain>
        <tissue evidence="8">Leaf</tissue>
    </source>
</reference>
<dbReference type="FunFam" id="3.40.33.10:FF:000006">
    <property type="entry name" value="Putative pathogenesis-related protein 1"/>
    <property type="match status" value="1"/>
</dbReference>
<dbReference type="InterPro" id="IPR014044">
    <property type="entry name" value="CAP_dom"/>
</dbReference>
<dbReference type="InterPro" id="IPR035940">
    <property type="entry name" value="CAP_sf"/>
</dbReference>
<organism evidence="8 9">
    <name type="scientific">Dioscorea zingiberensis</name>
    <dbReference type="NCBI Taxonomy" id="325984"/>
    <lineage>
        <taxon>Eukaryota</taxon>
        <taxon>Viridiplantae</taxon>
        <taxon>Streptophyta</taxon>
        <taxon>Embryophyta</taxon>
        <taxon>Tracheophyta</taxon>
        <taxon>Spermatophyta</taxon>
        <taxon>Magnoliopsida</taxon>
        <taxon>Liliopsida</taxon>
        <taxon>Dioscoreales</taxon>
        <taxon>Dioscoreaceae</taxon>
        <taxon>Dioscorea</taxon>
    </lineage>
</organism>
<comment type="function">
    <text evidence="1">Probably involved in the defense reaction of plants against pathogens.</text>
</comment>
<name>A0A9D5C2S7_9LILI</name>
<keyword evidence="9" id="KW-1185">Reference proteome</keyword>
<evidence type="ECO:0000256" key="1">
    <source>
        <dbReference type="ARBA" id="ARBA00003143"/>
    </source>
</evidence>
<dbReference type="PANTHER" id="PTHR10334">
    <property type="entry name" value="CYSTEINE-RICH SECRETORY PROTEIN-RELATED"/>
    <property type="match status" value="1"/>
</dbReference>
<keyword evidence="6" id="KW-0472">Membrane</keyword>
<dbReference type="Pfam" id="PF00188">
    <property type="entry name" value="CAP"/>
    <property type="match status" value="1"/>
</dbReference>
<protein>
    <recommendedName>
        <fullName evidence="7">SCP domain-containing protein</fullName>
    </recommendedName>
</protein>
<feature type="transmembrane region" description="Helical" evidence="6">
    <location>
        <begin position="33"/>
        <end position="54"/>
    </location>
</feature>
<dbReference type="SUPFAM" id="SSF55797">
    <property type="entry name" value="PR-1-like"/>
    <property type="match status" value="1"/>
</dbReference>
<keyword evidence="6" id="KW-1133">Transmembrane helix</keyword>
<accession>A0A9D5C2S7</accession>
<feature type="transmembrane region" description="Helical" evidence="6">
    <location>
        <begin position="66"/>
        <end position="89"/>
    </location>
</feature>
<keyword evidence="5" id="KW-0611">Plant defense</keyword>
<evidence type="ECO:0000313" key="9">
    <source>
        <dbReference type="Proteomes" id="UP001085076"/>
    </source>
</evidence>
<dbReference type="PRINTS" id="PR00838">
    <property type="entry name" value="V5ALLERGEN"/>
</dbReference>
<feature type="domain" description="SCP" evidence="7">
    <location>
        <begin position="102"/>
        <end position="237"/>
    </location>
</feature>
<dbReference type="SMART" id="SM00198">
    <property type="entry name" value="SCP"/>
    <property type="match status" value="1"/>
</dbReference>
<dbReference type="Proteomes" id="UP001085076">
    <property type="component" value="Miscellaneous, Linkage group lg08"/>
</dbReference>
<dbReference type="CDD" id="cd05381">
    <property type="entry name" value="CAP_PR-1"/>
    <property type="match status" value="1"/>
</dbReference>
<evidence type="ECO:0000256" key="5">
    <source>
        <dbReference type="ARBA" id="ARBA00023265"/>
    </source>
</evidence>
<proteinExistence type="inferred from homology"/>
<dbReference type="OrthoDB" id="337038at2759"/>
<comment type="similarity">
    <text evidence="2">Belongs to the CRISP family.</text>
</comment>